<gene>
    <name evidence="3" type="primary">LOC125776479</name>
</gene>
<feature type="domain" description="DUF4371" evidence="1">
    <location>
        <begin position="46"/>
        <end position="146"/>
    </location>
</feature>
<organism evidence="2 3">
    <name type="scientific">Bactrocera dorsalis</name>
    <name type="common">Oriental fruit fly</name>
    <name type="synonym">Dacus dorsalis</name>
    <dbReference type="NCBI Taxonomy" id="27457"/>
    <lineage>
        <taxon>Eukaryota</taxon>
        <taxon>Metazoa</taxon>
        <taxon>Ecdysozoa</taxon>
        <taxon>Arthropoda</taxon>
        <taxon>Hexapoda</taxon>
        <taxon>Insecta</taxon>
        <taxon>Pterygota</taxon>
        <taxon>Neoptera</taxon>
        <taxon>Endopterygota</taxon>
        <taxon>Diptera</taxon>
        <taxon>Brachycera</taxon>
        <taxon>Muscomorpha</taxon>
        <taxon>Tephritoidea</taxon>
        <taxon>Tephritidae</taxon>
        <taxon>Bactrocera</taxon>
        <taxon>Bactrocera</taxon>
    </lineage>
</organism>
<dbReference type="Proteomes" id="UP001652620">
    <property type="component" value="Chromosome 2"/>
</dbReference>
<name>A0ABM3J5N9_BACDO</name>
<dbReference type="PANTHER" id="PTHR37162">
    <property type="entry name" value="HAT FAMILY DIMERISATION DOMAINCONTAINING PROTEIN-RELATED"/>
    <property type="match status" value="1"/>
</dbReference>
<evidence type="ECO:0000313" key="2">
    <source>
        <dbReference type="Proteomes" id="UP001652620"/>
    </source>
</evidence>
<evidence type="ECO:0000259" key="1">
    <source>
        <dbReference type="Pfam" id="PF14291"/>
    </source>
</evidence>
<proteinExistence type="predicted"/>
<dbReference type="Pfam" id="PF14291">
    <property type="entry name" value="DUF4371"/>
    <property type="match status" value="1"/>
</dbReference>
<reference evidence="2" key="1">
    <citation type="submission" date="2025-05" db="UniProtKB">
        <authorList>
            <consortium name="RefSeq"/>
        </authorList>
    </citation>
    <scope>NUCLEOTIDE SEQUENCE [LARGE SCALE GENOMIC DNA]</scope>
</reference>
<keyword evidence="2" id="KW-1185">Reference proteome</keyword>
<dbReference type="RefSeq" id="XP_049304529.1">
    <property type="nucleotide sequence ID" value="XM_049448572.1"/>
</dbReference>
<dbReference type="GeneID" id="125776479"/>
<protein>
    <submittedName>
        <fullName evidence="3">Uncharacterized protein LOC125776479</fullName>
    </submittedName>
</protein>
<evidence type="ECO:0000313" key="3">
    <source>
        <dbReference type="RefSeq" id="XP_049304529.1"/>
    </source>
</evidence>
<accession>A0ABM3J5N9</accession>
<dbReference type="PANTHER" id="PTHR37162:SF1">
    <property type="entry name" value="BED-TYPE DOMAIN-CONTAINING PROTEIN"/>
    <property type="match status" value="1"/>
</dbReference>
<dbReference type="InterPro" id="IPR025398">
    <property type="entry name" value="DUF4371"/>
</dbReference>
<sequence length="294" mass="33474">MLNFTSKYSLTFNIASHLNKLICAVCPDSKIAEQLSISRTKARAIIVNVTGQTAEENIIEMLQNNCFALLVDESTDKSMIKHLALVARIVKLDFSVEDRFLTLIPIVDGTATALYGKIVEYFVEKNIPYKSNMIGFASDCANVMFGDKHSLTTLFKNDIPHLFTMKCICHSFNLCASYACEKLPRGVEDFCRDVYNHVQNSPKRIGDFKIFQSFTNIKPHELLHPSQTRWLSLTEVVNRVLEQLRAIKLYFQAAVHVYRLLSAQSILSKALEPTTELYLEFLKFALPICIYRSQ</sequence>
<reference evidence="3" key="2">
    <citation type="submission" date="2025-08" db="UniProtKB">
        <authorList>
            <consortium name="RefSeq"/>
        </authorList>
    </citation>
    <scope>IDENTIFICATION</scope>
    <source>
        <tissue evidence="3">Adult</tissue>
    </source>
</reference>